<dbReference type="Proteomes" id="UP000182149">
    <property type="component" value="Unassembled WGS sequence"/>
</dbReference>
<dbReference type="Gene3D" id="3.40.50.360">
    <property type="match status" value="1"/>
</dbReference>
<dbReference type="GO" id="GO:0010181">
    <property type="term" value="F:FMN binding"/>
    <property type="evidence" value="ECO:0007669"/>
    <property type="project" value="InterPro"/>
</dbReference>
<dbReference type="SUPFAM" id="SSF52218">
    <property type="entry name" value="Flavoproteins"/>
    <property type="match status" value="1"/>
</dbReference>
<dbReference type="InterPro" id="IPR004465">
    <property type="entry name" value="RNR_NrdI"/>
</dbReference>
<reference evidence="1 2" key="1">
    <citation type="submission" date="2014-12" db="EMBL/GenBank/DDBJ databases">
        <title>Draft genome sequences of 29 type strains of Enterococci.</title>
        <authorList>
            <person name="Zhong Z."/>
            <person name="Sun Z."/>
            <person name="Liu W."/>
            <person name="Zhang W."/>
            <person name="Zhang H."/>
        </authorList>
    </citation>
    <scope>NUCLEOTIDE SEQUENCE [LARGE SCALE GENOMIC DNA]</scope>
    <source>
        <strain evidence="1 2">DSM 17690</strain>
    </source>
</reference>
<sequence length="156" mass="17628">MTINLLYISISGNVRSFAKRIQQLSESKHQENPSFPIIQGKEIHDNSSVVQETEPYVVVVPTYLEGGNGIDSGDQEILTESLGDYLDDQTDRTLCLGIIGSGNKNFAHQYCLTAKQYAKRFNLPFLADFELRGNAKEIETIYLMIADLWQETHKIN</sequence>
<dbReference type="PIRSF" id="PIRSF005087">
    <property type="entry name" value="NrdI"/>
    <property type="match status" value="1"/>
</dbReference>
<accession>A0A1L8QPB6</accession>
<name>A0A1L8QPB6_9ENTE</name>
<evidence type="ECO:0000313" key="1">
    <source>
        <dbReference type="EMBL" id="OJG09355.1"/>
    </source>
</evidence>
<dbReference type="InterPro" id="IPR029039">
    <property type="entry name" value="Flavoprotein-like_sf"/>
</dbReference>
<proteinExistence type="predicted"/>
<evidence type="ECO:0000313" key="2">
    <source>
        <dbReference type="Proteomes" id="UP000182149"/>
    </source>
</evidence>
<gene>
    <name evidence="1" type="ORF">RU93_GL000841</name>
</gene>
<dbReference type="PANTHER" id="PTHR37297">
    <property type="entry name" value="PROTEIN NRDI"/>
    <property type="match status" value="1"/>
</dbReference>
<keyword evidence="2" id="KW-1185">Reference proteome</keyword>
<organism evidence="1 2">
    <name type="scientific">Enterococcus aquimarinus</name>
    <dbReference type="NCBI Taxonomy" id="328396"/>
    <lineage>
        <taxon>Bacteria</taxon>
        <taxon>Bacillati</taxon>
        <taxon>Bacillota</taxon>
        <taxon>Bacilli</taxon>
        <taxon>Lactobacillales</taxon>
        <taxon>Enterococcaceae</taxon>
        <taxon>Enterococcus</taxon>
    </lineage>
</organism>
<dbReference type="Pfam" id="PF07972">
    <property type="entry name" value="Flavodoxin_NdrI"/>
    <property type="match status" value="1"/>
</dbReference>
<protein>
    <submittedName>
        <fullName evidence="1">NrdI protein</fullName>
    </submittedName>
</protein>
<dbReference type="EMBL" id="JXKD01000017">
    <property type="protein sequence ID" value="OJG09355.1"/>
    <property type="molecule type" value="Genomic_DNA"/>
</dbReference>
<dbReference type="AlphaFoldDB" id="A0A1L8QPB6"/>
<dbReference type="STRING" id="328396.RU93_GL000841"/>
<dbReference type="NCBIfam" id="NF002714">
    <property type="entry name" value="PRK02551.1"/>
    <property type="match status" value="1"/>
</dbReference>
<comment type="caution">
    <text evidence="1">The sequence shown here is derived from an EMBL/GenBank/DDBJ whole genome shotgun (WGS) entry which is preliminary data.</text>
</comment>
<dbReference type="PANTHER" id="PTHR37297:SF1">
    <property type="entry name" value="PROTEIN NRDI"/>
    <property type="match status" value="1"/>
</dbReference>